<keyword evidence="2" id="KW-0012">Acyltransferase</keyword>
<dbReference type="CDD" id="cd04301">
    <property type="entry name" value="NAT_SF"/>
    <property type="match status" value="1"/>
</dbReference>
<name>A0ABW0Q2B1_9HYPH</name>
<protein>
    <submittedName>
        <fullName evidence="2">GNAT family N-acetyltransferase</fullName>
        <ecNumber evidence="2">2.3.-.-</ecNumber>
    </submittedName>
</protein>
<evidence type="ECO:0000313" key="2">
    <source>
        <dbReference type="EMBL" id="MFC5518808.1"/>
    </source>
</evidence>
<dbReference type="EMBL" id="JBHSML010000014">
    <property type="protein sequence ID" value="MFC5518808.1"/>
    <property type="molecule type" value="Genomic_DNA"/>
</dbReference>
<proteinExistence type="predicted"/>
<dbReference type="InterPro" id="IPR016181">
    <property type="entry name" value="Acyl_CoA_acyltransferase"/>
</dbReference>
<evidence type="ECO:0000313" key="3">
    <source>
        <dbReference type="Proteomes" id="UP001596150"/>
    </source>
</evidence>
<dbReference type="RefSeq" id="WP_266344431.1">
    <property type="nucleotide sequence ID" value="NZ_JAPKNH010000005.1"/>
</dbReference>
<evidence type="ECO:0000259" key="1">
    <source>
        <dbReference type="PROSITE" id="PS51186"/>
    </source>
</evidence>
<reference evidence="3" key="1">
    <citation type="journal article" date="2019" name="Int. J. Syst. Evol. Microbiol.">
        <title>The Global Catalogue of Microorganisms (GCM) 10K type strain sequencing project: providing services to taxonomists for standard genome sequencing and annotation.</title>
        <authorList>
            <consortium name="The Broad Institute Genomics Platform"/>
            <consortium name="The Broad Institute Genome Sequencing Center for Infectious Disease"/>
            <person name="Wu L."/>
            <person name="Ma J."/>
        </authorList>
    </citation>
    <scope>NUCLEOTIDE SEQUENCE [LARGE SCALE GENOMIC DNA]</scope>
    <source>
        <strain evidence="3">KACC 12633</strain>
    </source>
</reference>
<dbReference type="GO" id="GO:0016746">
    <property type="term" value="F:acyltransferase activity"/>
    <property type="evidence" value="ECO:0007669"/>
    <property type="project" value="UniProtKB-KW"/>
</dbReference>
<dbReference type="Proteomes" id="UP001596150">
    <property type="component" value="Unassembled WGS sequence"/>
</dbReference>
<gene>
    <name evidence="2" type="ORF">ACFPP9_23740</name>
</gene>
<dbReference type="InterPro" id="IPR000182">
    <property type="entry name" value="GNAT_dom"/>
</dbReference>
<dbReference type="Pfam" id="PF00583">
    <property type="entry name" value="Acetyltransf_1"/>
    <property type="match status" value="1"/>
</dbReference>
<comment type="caution">
    <text evidence="2">The sequence shown here is derived from an EMBL/GenBank/DDBJ whole genome shotgun (WGS) entry which is preliminary data.</text>
</comment>
<accession>A0ABW0Q2B1</accession>
<dbReference type="SUPFAM" id="SSF55729">
    <property type="entry name" value="Acyl-CoA N-acyltransferases (Nat)"/>
    <property type="match status" value="1"/>
</dbReference>
<sequence length="153" mass="16572">MINTPTTAQHIPALQLLVAETGMFPPEMVPELLAGFLADEGGQYWLSCFVDNELAGFCYAVEETLADGSWNMIAIGVSKAMQGKGMGLSLVQDLETHLIQQGARILVADTSGLPDFAPARAFYAKAGYQSVGRIPDFWAAGDDKVVFWKSLRD</sequence>
<dbReference type="PROSITE" id="PS51186">
    <property type="entry name" value="GNAT"/>
    <property type="match status" value="1"/>
</dbReference>
<organism evidence="2 3">
    <name type="scientific">Kaistia terrae</name>
    <dbReference type="NCBI Taxonomy" id="537017"/>
    <lineage>
        <taxon>Bacteria</taxon>
        <taxon>Pseudomonadati</taxon>
        <taxon>Pseudomonadota</taxon>
        <taxon>Alphaproteobacteria</taxon>
        <taxon>Hyphomicrobiales</taxon>
        <taxon>Kaistiaceae</taxon>
        <taxon>Kaistia</taxon>
    </lineage>
</organism>
<feature type="domain" description="N-acetyltransferase" evidence="1">
    <location>
        <begin position="1"/>
        <end position="152"/>
    </location>
</feature>
<keyword evidence="3" id="KW-1185">Reference proteome</keyword>
<keyword evidence="2" id="KW-0808">Transferase</keyword>
<dbReference type="EC" id="2.3.-.-" evidence="2"/>
<dbReference type="Gene3D" id="3.40.630.30">
    <property type="match status" value="1"/>
</dbReference>